<keyword evidence="14" id="KW-1185">Reference proteome</keyword>
<dbReference type="InterPro" id="IPR011234">
    <property type="entry name" value="Fumarylacetoacetase-like_C"/>
</dbReference>
<keyword evidence="6" id="KW-0378">Hydrolase</keyword>
<comment type="cofactor">
    <cofactor evidence="1">
        <name>Ca(2+)</name>
        <dbReference type="ChEBI" id="CHEBI:29108"/>
    </cofactor>
</comment>
<evidence type="ECO:0000256" key="4">
    <source>
        <dbReference type="ARBA" id="ARBA00012094"/>
    </source>
</evidence>
<gene>
    <name evidence="13" type="primary">hmgB</name>
    <name evidence="13" type="ORF">PEPS_10790</name>
</gene>
<proteinExistence type="predicted"/>
<keyword evidence="7" id="KW-0106">Calcium</keyword>
<dbReference type="InterPro" id="IPR036462">
    <property type="entry name" value="Fumarylacetoacetase_N_sf"/>
</dbReference>
<evidence type="ECO:0000256" key="3">
    <source>
        <dbReference type="ARBA" id="ARBA00004782"/>
    </source>
</evidence>
<name>A0ABN6LBP7_9BACT</name>
<dbReference type="Gene3D" id="2.30.30.230">
    <property type="entry name" value="Fumarylacetoacetase, N-terminal domain"/>
    <property type="match status" value="1"/>
</dbReference>
<organism evidence="13 14">
    <name type="scientific">Persicobacter psychrovividus</name>
    <dbReference type="NCBI Taxonomy" id="387638"/>
    <lineage>
        <taxon>Bacteria</taxon>
        <taxon>Pseudomonadati</taxon>
        <taxon>Bacteroidota</taxon>
        <taxon>Cytophagia</taxon>
        <taxon>Cytophagales</taxon>
        <taxon>Persicobacteraceae</taxon>
        <taxon>Persicobacter</taxon>
    </lineage>
</organism>
<evidence type="ECO:0000313" key="14">
    <source>
        <dbReference type="Proteomes" id="UP001354989"/>
    </source>
</evidence>
<accession>A0ABN6LBP7</accession>
<dbReference type="RefSeq" id="WP_332920452.1">
    <property type="nucleotide sequence ID" value="NZ_AP025292.1"/>
</dbReference>
<evidence type="ECO:0000259" key="12">
    <source>
        <dbReference type="Pfam" id="PF09298"/>
    </source>
</evidence>
<sequence length="426" mass="48387">MTDYYQKMNSWVPVDPDSGYTIHNLPFGIFSTPELSPRVGVALGDYIIDMRMLARLEFLEALCIDTTVFNRDSLNDYIDCGRDVWKKTRQILISLLRETDHDSPLKDHFEQVFVPRRRAMMHPPIKCQDYTDFYSSLEHATNVGKMFRPDNPLMPNWRHMPVGYHGRSSSLVTSGHEIIRPQGQIMPKDAEKPVFSASKALDFELEMAFIVGKKTEMGEQVPVDQTEDYIFGMVLFNDWSARDIQKWEYQPLGPFLGKSFASSMSPWVITMDALEPFRCEGPEQEPEVLPYLKQQKQATHFDINLSVEIRPGRYADLEVVSKSNAKFLYWSIDQQLAHQTVNGCNINIGDMMASGTISGPTHDSCGSLLELTKGGSSPILFKDGQTRTYLQDDDVVILRGHCEKNGIKVSFGHVRGYIGPAREPSK</sequence>
<feature type="domain" description="Fumarylacetoacetase-like C-terminal" evidence="11">
    <location>
        <begin position="131"/>
        <end position="396"/>
    </location>
</feature>
<comment type="cofactor">
    <cofactor evidence="2">
        <name>Mg(2+)</name>
        <dbReference type="ChEBI" id="CHEBI:18420"/>
    </cofactor>
</comment>
<evidence type="ECO:0000256" key="7">
    <source>
        <dbReference type="ARBA" id="ARBA00022837"/>
    </source>
</evidence>
<keyword evidence="5" id="KW-0479">Metal-binding</keyword>
<evidence type="ECO:0000256" key="9">
    <source>
        <dbReference type="ARBA" id="ARBA00022878"/>
    </source>
</evidence>
<dbReference type="PANTHER" id="PTHR43069">
    <property type="entry name" value="FUMARYLACETOACETASE"/>
    <property type="match status" value="1"/>
</dbReference>
<dbReference type="InterPro" id="IPR005959">
    <property type="entry name" value="Fumarylacetoacetase"/>
</dbReference>
<dbReference type="EC" id="3.7.1.2" evidence="4"/>
<keyword evidence="9" id="KW-0828">Tyrosine catabolism</keyword>
<evidence type="ECO:0000256" key="6">
    <source>
        <dbReference type="ARBA" id="ARBA00022801"/>
    </source>
</evidence>
<evidence type="ECO:0000256" key="10">
    <source>
        <dbReference type="ARBA" id="ARBA00023232"/>
    </source>
</evidence>
<dbReference type="InterPro" id="IPR015377">
    <property type="entry name" value="Fumarylacetoacetase_N"/>
</dbReference>
<dbReference type="InterPro" id="IPR036663">
    <property type="entry name" value="Fumarylacetoacetase_C_sf"/>
</dbReference>
<evidence type="ECO:0000256" key="2">
    <source>
        <dbReference type="ARBA" id="ARBA00001946"/>
    </source>
</evidence>
<keyword evidence="10" id="KW-0585">Phenylalanine catabolism</keyword>
<dbReference type="NCBIfam" id="TIGR01266">
    <property type="entry name" value="fum_ac_acetase"/>
    <property type="match status" value="1"/>
</dbReference>
<evidence type="ECO:0000256" key="1">
    <source>
        <dbReference type="ARBA" id="ARBA00001913"/>
    </source>
</evidence>
<evidence type="ECO:0000256" key="5">
    <source>
        <dbReference type="ARBA" id="ARBA00022723"/>
    </source>
</evidence>
<dbReference type="PANTHER" id="PTHR43069:SF2">
    <property type="entry name" value="FUMARYLACETOACETASE"/>
    <property type="match status" value="1"/>
</dbReference>
<reference evidence="13 14" key="1">
    <citation type="submission" date="2021-12" db="EMBL/GenBank/DDBJ databases">
        <title>Genome sequencing of bacteria with rrn-lacking chromosome and rrn-plasmid.</title>
        <authorList>
            <person name="Anda M."/>
            <person name="Iwasaki W."/>
        </authorList>
    </citation>
    <scope>NUCLEOTIDE SEQUENCE [LARGE SCALE GENOMIC DNA]</scope>
    <source>
        <strain evidence="13 14">NBRC 101262</strain>
    </source>
</reference>
<dbReference type="SUPFAM" id="SSF56529">
    <property type="entry name" value="FAH"/>
    <property type="match status" value="1"/>
</dbReference>
<comment type="pathway">
    <text evidence="3">Amino-acid degradation; L-phenylalanine degradation; acetoacetate and fumarate from L-phenylalanine: step 6/6.</text>
</comment>
<dbReference type="Proteomes" id="UP001354989">
    <property type="component" value="Chromosome"/>
</dbReference>
<dbReference type="SUPFAM" id="SSF63433">
    <property type="entry name" value="Fumarylacetoacetate hydrolase, FAH, N-terminal domain"/>
    <property type="match status" value="1"/>
</dbReference>
<dbReference type="Pfam" id="PF09298">
    <property type="entry name" value="FAA_hydrolase_N"/>
    <property type="match status" value="1"/>
</dbReference>
<feature type="domain" description="Fumarylacetoacetase N-terminal" evidence="12">
    <location>
        <begin position="23"/>
        <end position="124"/>
    </location>
</feature>
<protein>
    <recommendedName>
        <fullName evidence="4">fumarylacetoacetase</fullName>
        <ecNumber evidence="4">3.7.1.2</ecNumber>
    </recommendedName>
</protein>
<dbReference type="EMBL" id="AP025292">
    <property type="protein sequence ID" value="BDC98798.1"/>
    <property type="molecule type" value="Genomic_DNA"/>
</dbReference>
<evidence type="ECO:0000259" key="11">
    <source>
        <dbReference type="Pfam" id="PF01557"/>
    </source>
</evidence>
<dbReference type="Gene3D" id="3.90.850.10">
    <property type="entry name" value="Fumarylacetoacetase-like, C-terminal domain"/>
    <property type="match status" value="1"/>
</dbReference>
<evidence type="ECO:0000256" key="8">
    <source>
        <dbReference type="ARBA" id="ARBA00022842"/>
    </source>
</evidence>
<keyword evidence="8" id="KW-0460">Magnesium</keyword>
<evidence type="ECO:0000313" key="13">
    <source>
        <dbReference type="EMBL" id="BDC98798.1"/>
    </source>
</evidence>
<dbReference type="Pfam" id="PF01557">
    <property type="entry name" value="FAA_hydrolase"/>
    <property type="match status" value="1"/>
</dbReference>